<keyword evidence="4 7" id="KW-0413">Isomerase</keyword>
<gene>
    <name evidence="9" type="ORF">FAA97_15625</name>
</gene>
<dbReference type="GO" id="GO:0016855">
    <property type="term" value="F:racemase and epimerase activity, acting on amino acids and derivatives"/>
    <property type="evidence" value="ECO:0007669"/>
    <property type="project" value="UniProtKB-UniRule"/>
</dbReference>
<dbReference type="SUPFAM" id="SSF51604">
    <property type="entry name" value="Enolase C-terminal domain-like"/>
    <property type="match status" value="1"/>
</dbReference>
<feature type="binding site" evidence="6">
    <location>
        <position position="175"/>
    </location>
    <ligand>
        <name>Mg(2+)</name>
        <dbReference type="ChEBI" id="CHEBI:18420"/>
    </ligand>
</feature>
<dbReference type="InterPro" id="IPR029017">
    <property type="entry name" value="Enolase-like_N"/>
</dbReference>
<dbReference type="NCBIfam" id="NF042940">
    <property type="entry name" value="racemase_DgcA"/>
    <property type="match status" value="1"/>
</dbReference>
<evidence type="ECO:0000256" key="1">
    <source>
        <dbReference type="ARBA" id="ARBA00008031"/>
    </source>
</evidence>
<comment type="caution">
    <text evidence="9">The sequence shown here is derived from an EMBL/GenBank/DDBJ whole genome shotgun (WGS) entry which is preliminary data.</text>
</comment>
<protein>
    <recommendedName>
        <fullName evidence="7">Dipeptide epimerase</fullName>
        <ecNumber evidence="7">5.1.1.-</ecNumber>
    </recommendedName>
</protein>
<comment type="cofactor">
    <cofactor evidence="6 7">
        <name>Mg(2+)</name>
        <dbReference type="ChEBI" id="CHEBI:18420"/>
    </cofactor>
    <text evidence="6 7">Binds 1 Mg(2+) ion per subunit.</text>
</comment>
<proteinExistence type="inferred from homology"/>
<keyword evidence="3 6" id="KW-0460">Magnesium</keyword>
<dbReference type="Pfam" id="PF13378">
    <property type="entry name" value="MR_MLE_C"/>
    <property type="match status" value="1"/>
</dbReference>
<dbReference type="SFLD" id="SFLDG00180">
    <property type="entry name" value="muconate_cycloisomerase"/>
    <property type="match status" value="1"/>
</dbReference>
<sequence length="327" mass="34722">MSVEMNVIAESFPIAGSFTISRVSKTEAKVVTARLTDGVHVGQGECVPYARYGETVESVVEVLSALVPDVARGLDRMQLQQRLTPGAARNALDCAFLDLEAKQAGIPVWQLLKLHEPKPLSVTFTLSLGTPESMKVAAEKQAHRPLLKVKLGGEGDVERIRAVRAGAPQSAVIVDANEGWSLDQYKALAPVFLDLGVKLVEQPFPAGDDDALLGLERVLPVCADESCHDTASLAALRGKYDAVNIKLDKTGGLTEALLMRDAAVEAGFEIMVGCMVGTSLAMAPAFLIGQGAAFVDLDGPLLLARDREPAIAYDGAVMPLPPRGLWG</sequence>
<evidence type="ECO:0000256" key="7">
    <source>
        <dbReference type="RuleBase" id="RU366006"/>
    </source>
</evidence>
<feature type="active site" description="Proton acceptor; specific for (R)-substrate epimerization" evidence="5">
    <location>
        <position position="150"/>
    </location>
</feature>
<dbReference type="Proteomes" id="UP000308828">
    <property type="component" value="Unassembled WGS sequence"/>
</dbReference>
<dbReference type="SUPFAM" id="SSF54826">
    <property type="entry name" value="Enolase N-terminal domain-like"/>
    <property type="match status" value="1"/>
</dbReference>
<evidence type="ECO:0000256" key="2">
    <source>
        <dbReference type="ARBA" id="ARBA00022723"/>
    </source>
</evidence>
<evidence type="ECO:0000259" key="8">
    <source>
        <dbReference type="SMART" id="SM00922"/>
    </source>
</evidence>
<comment type="similarity">
    <text evidence="1 7">Belongs to the mandelate racemase/muconate lactonizing enzyme family.</text>
</comment>
<dbReference type="InterPro" id="IPR029065">
    <property type="entry name" value="Enolase_C-like"/>
</dbReference>
<dbReference type="AlphaFoldDB" id="A0A4S8NYN6"/>
<evidence type="ECO:0000256" key="3">
    <source>
        <dbReference type="ARBA" id="ARBA00022842"/>
    </source>
</evidence>
<name>A0A4S8NYN6_9HYPH</name>
<dbReference type="Pfam" id="PF02746">
    <property type="entry name" value="MR_MLE_N"/>
    <property type="match status" value="1"/>
</dbReference>
<feature type="binding site" evidence="6">
    <location>
        <position position="224"/>
    </location>
    <ligand>
        <name>Mg(2+)</name>
        <dbReference type="ChEBI" id="CHEBI:18420"/>
    </ligand>
</feature>
<dbReference type="EC" id="5.1.1.-" evidence="7"/>
<accession>A0A4S8NYN6</accession>
<feature type="domain" description="Mandelate racemase/muconate lactonizing enzyme C-terminal" evidence="8">
    <location>
        <begin position="131"/>
        <end position="222"/>
    </location>
</feature>
<dbReference type="Gene3D" id="3.20.20.120">
    <property type="entry name" value="Enolase-like C-terminal domain"/>
    <property type="match status" value="1"/>
</dbReference>
<feature type="binding site" evidence="6">
    <location>
        <position position="201"/>
    </location>
    <ligand>
        <name>Mg(2+)</name>
        <dbReference type="ChEBI" id="CHEBI:18420"/>
    </ligand>
</feature>
<dbReference type="GO" id="GO:0046872">
    <property type="term" value="F:metal ion binding"/>
    <property type="evidence" value="ECO:0007669"/>
    <property type="project" value="UniProtKB-KW"/>
</dbReference>
<dbReference type="InterPro" id="IPR013341">
    <property type="entry name" value="Mandelate_racemase_N_dom"/>
</dbReference>
<reference evidence="9 10" key="1">
    <citation type="submission" date="2019-04" db="EMBL/GenBank/DDBJ databases">
        <title>Genome sequence of strain shin9-1.</title>
        <authorList>
            <person name="Gao J."/>
            <person name="Sun J."/>
        </authorList>
    </citation>
    <scope>NUCLEOTIDE SEQUENCE [LARGE SCALE GENOMIC DNA]</scope>
    <source>
        <strain evidence="10">shin9-1</strain>
    </source>
</reference>
<dbReference type="RefSeq" id="WP_136599492.1">
    <property type="nucleotide sequence ID" value="NZ_STGV01000005.1"/>
</dbReference>
<dbReference type="OrthoDB" id="9782675at2"/>
<dbReference type="SFLD" id="SFLDF00010">
    <property type="entry name" value="dipeptide_epimerase"/>
    <property type="match status" value="1"/>
</dbReference>
<evidence type="ECO:0000313" key="10">
    <source>
        <dbReference type="Proteomes" id="UP000308828"/>
    </source>
</evidence>
<evidence type="ECO:0000256" key="6">
    <source>
        <dbReference type="PIRSR" id="PIRSR634603-3"/>
    </source>
</evidence>
<dbReference type="InterPro" id="IPR034593">
    <property type="entry name" value="DgoD-like"/>
</dbReference>
<keyword evidence="10" id="KW-1185">Reference proteome</keyword>
<feature type="active site" description="Proton acceptor; specific for (S)-substrate epimerization" evidence="5">
    <location>
        <position position="246"/>
    </location>
</feature>
<dbReference type="InterPro" id="IPR013342">
    <property type="entry name" value="Mandelate_racemase_C"/>
</dbReference>
<dbReference type="PANTHER" id="PTHR48080:SF3">
    <property type="entry name" value="ENOLASE SUPERFAMILY MEMBER DDB_G0284701"/>
    <property type="match status" value="1"/>
</dbReference>
<evidence type="ECO:0000313" key="9">
    <source>
        <dbReference type="EMBL" id="THV21442.1"/>
    </source>
</evidence>
<dbReference type="PANTHER" id="PTHR48080">
    <property type="entry name" value="D-GALACTONATE DEHYDRATASE-RELATED"/>
    <property type="match status" value="1"/>
</dbReference>
<dbReference type="InterPro" id="IPR036849">
    <property type="entry name" value="Enolase-like_C_sf"/>
</dbReference>
<evidence type="ECO:0000256" key="4">
    <source>
        <dbReference type="ARBA" id="ARBA00023235"/>
    </source>
</evidence>
<evidence type="ECO:0000256" key="5">
    <source>
        <dbReference type="PIRSR" id="PIRSR634603-1"/>
    </source>
</evidence>
<dbReference type="SFLD" id="SFLDS00001">
    <property type="entry name" value="Enolase"/>
    <property type="match status" value="1"/>
</dbReference>
<dbReference type="Gene3D" id="3.30.390.10">
    <property type="entry name" value="Enolase-like, N-terminal domain"/>
    <property type="match status" value="1"/>
</dbReference>
<dbReference type="CDD" id="cd03319">
    <property type="entry name" value="L-Ala-DL-Glu_epimerase"/>
    <property type="match status" value="1"/>
</dbReference>
<dbReference type="InterPro" id="IPR034603">
    <property type="entry name" value="Dipeptide_epimerase"/>
</dbReference>
<dbReference type="EMBL" id="STGV01000005">
    <property type="protein sequence ID" value="THV21442.1"/>
    <property type="molecule type" value="Genomic_DNA"/>
</dbReference>
<keyword evidence="2 6" id="KW-0479">Metal-binding</keyword>
<dbReference type="SMART" id="SM00922">
    <property type="entry name" value="MR_MLE"/>
    <property type="match status" value="1"/>
</dbReference>
<organism evidence="9 10">
    <name type="scientific">Peteryoungia ipomoeae</name>
    <dbReference type="NCBI Taxonomy" id="1210932"/>
    <lineage>
        <taxon>Bacteria</taxon>
        <taxon>Pseudomonadati</taxon>
        <taxon>Pseudomonadota</taxon>
        <taxon>Alphaproteobacteria</taxon>
        <taxon>Hyphomicrobiales</taxon>
        <taxon>Rhizobiaceae</taxon>
        <taxon>Peteryoungia</taxon>
    </lineage>
</organism>